<protein>
    <submittedName>
        <fullName evidence="2">Uncharacterized protein</fullName>
    </submittedName>
</protein>
<feature type="region of interest" description="Disordered" evidence="1">
    <location>
        <begin position="27"/>
        <end position="47"/>
    </location>
</feature>
<keyword evidence="3" id="KW-1185">Reference proteome</keyword>
<evidence type="ECO:0000313" key="3">
    <source>
        <dbReference type="Proteomes" id="UP001374535"/>
    </source>
</evidence>
<name>A0AAQ3RH22_VIGMU</name>
<accession>A0AAQ3RH22</accession>
<sequence>EVCKKCRRGSQSFFHIQEQGKLRFLSSSRQPSASAPNRINAAPPDRSSMSLATMPTLEASSPFTALLLWLALFHTWERNSANARHRSSLLLVPMLLVVATTKTDDVAGVVNVILFLRWVSSILFKLCNTHQE</sequence>
<gene>
    <name evidence="2" type="ORF">V8G54_034176</name>
</gene>
<dbReference type="Proteomes" id="UP001374535">
    <property type="component" value="Chromosome 10"/>
</dbReference>
<dbReference type="EMBL" id="CP144691">
    <property type="protein sequence ID" value="WVY95088.1"/>
    <property type="molecule type" value="Genomic_DNA"/>
</dbReference>
<feature type="non-terminal residue" evidence="2">
    <location>
        <position position="1"/>
    </location>
</feature>
<feature type="compositionally biased region" description="Polar residues" evidence="1">
    <location>
        <begin position="27"/>
        <end position="37"/>
    </location>
</feature>
<reference evidence="2 3" key="1">
    <citation type="journal article" date="2023" name="Life. Sci Alliance">
        <title>Evolutionary insights into 3D genome organization and epigenetic landscape of Vigna mungo.</title>
        <authorList>
            <person name="Junaid A."/>
            <person name="Singh B."/>
            <person name="Bhatia S."/>
        </authorList>
    </citation>
    <scope>NUCLEOTIDE SEQUENCE [LARGE SCALE GENOMIC DNA]</scope>
    <source>
        <strain evidence="2">Urdbean</strain>
    </source>
</reference>
<evidence type="ECO:0000313" key="2">
    <source>
        <dbReference type="EMBL" id="WVY95088.1"/>
    </source>
</evidence>
<organism evidence="2 3">
    <name type="scientific">Vigna mungo</name>
    <name type="common">Black gram</name>
    <name type="synonym">Phaseolus mungo</name>
    <dbReference type="NCBI Taxonomy" id="3915"/>
    <lineage>
        <taxon>Eukaryota</taxon>
        <taxon>Viridiplantae</taxon>
        <taxon>Streptophyta</taxon>
        <taxon>Embryophyta</taxon>
        <taxon>Tracheophyta</taxon>
        <taxon>Spermatophyta</taxon>
        <taxon>Magnoliopsida</taxon>
        <taxon>eudicotyledons</taxon>
        <taxon>Gunneridae</taxon>
        <taxon>Pentapetalae</taxon>
        <taxon>rosids</taxon>
        <taxon>fabids</taxon>
        <taxon>Fabales</taxon>
        <taxon>Fabaceae</taxon>
        <taxon>Papilionoideae</taxon>
        <taxon>50 kb inversion clade</taxon>
        <taxon>NPAAA clade</taxon>
        <taxon>indigoferoid/millettioid clade</taxon>
        <taxon>Phaseoleae</taxon>
        <taxon>Vigna</taxon>
    </lineage>
</organism>
<evidence type="ECO:0000256" key="1">
    <source>
        <dbReference type="SAM" id="MobiDB-lite"/>
    </source>
</evidence>
<proteinExistence type="predicted"/>
<dbReference type="AlphaFoldDB" id="A0AAQ3RH22"/>